<dbReference type="EMBL" id="JAINUF010000012">
    <property type="protein sequence ID" value="KAJ8346278.1"/>
    <property type="molecule type" value="Genomic_DNA"/>
</dbReference>
<comment type="caution">
    <text evidence="2">The sequence shown here is derived from an EMBL/GenBank/DDBJ whole genome shotgun (WGS) entry which is preliminary data.</text>
</comment>
<feature type="region of interest" description="Disordered" evidence="1">
    <location>
        <begin position="111"/>
        <end position="180"/>
    </location>
</feature>
<gene>
    <name evidence="2" type="ORF">SKAU_G00304710</name>
</gene>
<evidence type="ECO:0000256" key="1">
    <source>
        <dbReference type="SAM" id="MobiDB-lite"/>
    </source>
</evidence>
<proteinExistence type="predicted"/>
<keyword evidence="3" id="KW-1185">Reference proteome</keyword>
<name>A0A9Q1EWD8_SYNKA</name>
<evidence type="ECO:0000313" key="3">
    <source>
        <dbReference type="Proteomes" id="UP001152622"/>
    </source>
</evidence>
<sequence length="180" mass="19559">MNHLLMSFNCGATSLNAIHTLGLNLPQPPPSIPQSNWNCHSDPYWERPANASSCSASRPKTLHLGGQQHTSSPWFIRRWLSWVAVAHTDLFKCRATGARVVSGSLARSEIVINGSPDKEGRRSGESDRRPPRDPAARLSHLVYGPSRSRQSPPLAFDPVPPPPQPCDAEKGRASAVCASP</sequence>
<evidence type="ECO:0000313" key="2">
    <source>
        <dbReference type="EMBL" id="KAJ8346278.1"/>
    </source>
</evidence>
<dbReference type="AlphaFoldDB" id="A0A9Q1EWD8"/>
<feature type="compositionally biased region" description="Basic and acidic residues" evidence="1">
    <location>
        <begin position="116"/>
        <end position="135"/>
    </location>
</feature>
<reference evidence="2" key="1">
    <citation type="journal article" date="2023" name="Science">
        <title>Genome structures resolve the early diversification of teleost fishes.</title>
        <authorList>
            <person name="Parey E."/>
            <person name="Louis A."/>
            <person name="Montfort J."/>
            <person name="Bouchez O."/>
            <person name="Roques C."/>
            <person name="Iampietro C."/>
            <person name="Lluch J."/>
            <person name="Castinel A."/>
            <person name="Donnadieu C."/>
            <person name="Desvignes T."/>
            <person name="Floi Bucao C."/>
            <person name="Jouanno E."/>
            <person name="Wen M."/>
            <person name="Mejri S."/>
            <person name="Dirks R."/>
            <person name="Jansen H."/>
            <person name="Henkel C."/>
            <person name="Chen W.J."/>
            <person name="Zahm M."/>
            <person name="Cabau C."/>
            <person name="Klopp C."/>
            <person name="Thompson A.W."/>
            <person name="Robinson-Rechavi M."/>
            <person name="Braasch I."/>
            <person name="Lecointre G."/>
            <person name="Bobe J."/>
            <person name="Postlethwait J.H."/>
            <person name="Berthelot C."/>
            <person name="Roest Crollius H."/>
            <person name="Guiguen Y."/>
        </authorList>
    </citation>
    <scope>NUCLEOTIDE SEQUENCE</scope>
    <source>
        <strain evidence="2">WJC10195</strain>
    </source>
</reference>
<dbReference type="Proteomes" id="UP001152622">
    <property type="component" value="Chromosome 12"/>
</dbReference>
<organism evidence="2 3">
    <name type="scientific">Synaphobranchus kaupii</name>
    <name type="common">Kaup's arrowtooth eel</name>
    <dbReference type="NCBI Taxonomy" id="118154"/>
    <lineage>
        <taxon>Eukaryota</taxon>
        <taxon>Metazoa</taxon>
        <taxon>Chordata</taxon>
        <taxon>Craniata</taxon>
        <taxon>Vertebrata</taxon>
        <taxon>Euteleostomi</taxon>
        <taxon>Actinopterygii</taxon>
        <taxon>Neopterygii</taxon>
        <taxon>Teleostei</taxon>
        <taxon>Anguilliformes</taxon>
        <taxon>Synaphobranchidae</taxon>
        <taxon>Synaphobranchus</taxon>
    </lineage>
</organism>
<protein>
    <submittedName>
        <fullName evidence="2">Uncharacterized protein</fullName>
    </submittedName>
</protein>
<accession>A0A9Q1EWD8</accession>